<protein>
    <recommendedName>
        <fullName evidence="3">Cupin 2 conserved barrel domain-containing protein</fullName>
    </recommendedName>
</protein>
<dbReference type="EMBL" id="BJYS01000045">
    <property type="protein sequence ID" value="GEO06869.1"/>
    <property type="molecule type" value="Genomic_DNA"/>
</dbReference>
<dbReference type="RefSeq" id="WP_146903826.1">
    <property type="nucleotide sequence ID" value="NZ_BJYS01000045.1"/>
</dbReference>
<organism evidence="1 2">
    <name type="scientific">Adhaeribacter aerolatus</name>
    <dbReference type="NCBI Taxonomy" id="670289"/>
    <lineage>
        <taxon>Bacteria</taxon>
        <taxon>Pseudomonadati</taxon>
        <taxon>Bacteroidota</taxon>
        <taxon>Cytophagia</taxon>
        <taxon>Cytophagales</taxon>
        <taxon>Hymenobacteraceae</taxon>
        <taxon>Adhaeribacter</taxon>
    </lineage>
</organism>
<proteinExistence type="predicted"/>
<name>A0A512B4I7_9BACT</name>
<evidence type="ECO:0000313" key="2">
    <source>
        <dbReference type="Proteomes" id="UP000321532"/>
    </source>
</evidence>
<dbReference type="InterPro" id="IPR011051">
    <property type="entry name" value="RmlC_Cupin_sf"/>
</dbReference>
<comment type="caution">
    <text evidence="1">The sequence shown here is derived from an EMBL/GenBank/DDBJ whole genome shotgun (WGS) entry which is preliminary data.</text>
</comment>
<accession>A0A512B4I7</accession>
<keyword evidence="2" id="KW-1185">Reference proteome</keyword>
<sequence>MIQTIIHQEKLIALIIHNSYNKSGVNFLTPSCFSQQLAFIKHSEGHLIEAHTHSPVSREVFFTQEVLVIKKGKLKVDLYDIDQNYLESHILEPGDVILLAAGGHGFEVLEDLEMIEVKQGPYVGDDKIRFKGIQAEVSNLV</sequence>
<dbReference type="OrthoDB" id="9796518at2"/>
<evidence type="ECO:0000313" key="1">
    <source>
        <dbReference type="EMBL" id="GEO06869.1"/>
    </source>
</evidence>
<dbReference type="SUPFAM" id="SSF51182">
    <property type="entry name" value="RmlC-like cupins"/>
    <property type="match status" value="1"/>
</dbReference>
<dbReference type="Proteomes" id="UP000321532">
    <property type="component" value="Unassembled WGS sequence"/>
</dbReference>
<dbReference type="AlphaFoldDB" id="A0A512B4I7"/>
<gene>
    <name evidence="1" type="ORF">AAE02nite_45330</name>
</gene>
<evidence type="ECO:0008006" key="3">
    <source>
        <dbReference type="Google" id="ProtNLM"/>
    </source>
</evidence>
<reference evidence="1 2" key="1">
    <citation type="submission" date="2019-07" db="EMBL/GenBank/DDBJ databases">
        <title>Whole genome shotgun sequence of Adhaeribacter aerolatus NBRC 106133.</title>
        <authorList>
            <person name="Hosoyama A."/>
            <person name="Uohara A."/>
            <person name="Ohji S."/>
            <person name="Ichikawa N."/>
        </authorList>
    </citation>
    <scope>NUCLEOTIDE SEQUENCE [LARGE SCALE GENOMIC DNA]</scope>
    <source>
        <strain evidence="1 2">NBRC 106133</strain>
    </source>
</reference>